<accession>A0A1T4PJR5</accession>
<dbReference type="Proteomes" id="UP000190102">
    <property type="component" value="Unassembled WGS sequence"/>
</dbReference>
<name>A0A1T4PJR5_9BACT</name>
<sequence length="421" mass="44379">MADETMKQGIAGTSYDTSKVFDPSKQQKKTTEAPAIAGLAASPTDGFSTTAGSNYYKQNQIPSTSPVEPIAGYKPGTSPQGGTPPQNPTQAIAGPLATSVNRPQVQPIAGFSLAGSGASAPGGNSLISTPKAIAGITPDNLQTLGKMQESGMSADGVRRMDAINQRTIAGIGTSGNSLLDDKGRTYNEQVAHADKVNAVNALPVMSGKETAAQAILNDPRASSITRRNAAQDLVGFNSRMESAKTLLGNQQAQTIAGIKAQGDRYSTDQQLAGVKYNADAHVTAAGITGDANTAKAQQAALGKQQEQGQKDYTDRVKGLMSNWSKLNLPTDVAPKLNYYAKLHAEAENPNGKLFMMPPNRQGGQYAVLPKAYEPHYQKLLQHMPHNDAAAKVYAVAQKNGHAIDMPDFNRFQTKRDAVNGG</sequence>
<evidence type="ECO:0000313" key="3">
    <source>
        <dbReference type="Proteomes" id="UP000190102"/>
    </source>
</evidence>
<feature type="region of interest" description="Disordered" evidence="1">
    <location>
        <begin position="1"/>
        <end position="93"/>
    </location>
</feature>
<reference evidence="3" key="1">
    <citation type="submission" date="2017-02" db="EMBL/GenBank/DDBJ databases">
        <authorList>
            <person name="Varghese N."/>
            <person name="Submissions S."/>
        </authorList>
    </citation>
    <scope>NUCLEOTIDE SEQUENCE [LARGE SCALE GENOMIC DNA]</scope>
    <source>
        <strain evidence="3">ATCC BAA-34</strain>
    </source>
</reference>
<feature type="compositionally biased region" description="Polar residues" evidence="1">
    <location>
        <begin position="45"/>
        <end position="66"/>
    </location>
</feature>
<dbReference type="EMBL" id="FUWR01000010">
    <property type="protein sequence ID" value="SJZ91815.1"/>
    <property type="molecule type" value="Genomic_DNA"/>
</dbReference>
<gene>
    <name evidence="2" type="ORF">SAMN02745119_01998</name>
</gene>
<feature type="compositionally biased region" description="Low complexity" evidence="1">
    <location>
        <begin position="75"/>
        <end position="90"/>
    </location>
</feature>
<evidence type="ECO:0000313" key="2">
    <source>
        <dbReference type="EMBL" id="SJZ91815.1"/>
    </source>
</evidence>
<dbReference type="STRING" id="115783.SAMN02745119_01998"/>
<dbReference type="RefSeq" id="WP_078790284.1">
    <property type="nucleotide sequence ID" value="NZ_FUWR01000010.1"/>
</dbReference>
<keyword evidence="3" id="KW-1185">Reference proteome</keyword>
<organism evidence="2 3">
    <name type="scientific">Trichlorobacter thiogenes</name>
    <dbReference type="NCBI Taxonomy" id="115783"/>
    <lineage>
        <taxon>Bacteria</taxon>
        <taxon>Pseudomonadati</taxon>
        <taxon>Thermodesulfobacteriota</taxon>
        <taxon>Desulfuromonadia</taxon>
        <taxon>Geobacterales</taxon>
        <taxon>Geobacteraceae</taxon>
        <taxon>Trichlorobacter</taxon>
    </lineage>
</organism>
<proteinExistence type="predicted"/>
<evidence type="ECO:0000256" key="1">
    <source>
        <dbReference type="SAM" id="MobiDB-lite"/>
    </source>
</evidence>
<protein>
    <submittedName>
        <fullName evidence="2">Uncharacterized protein</fullName>
    </submittedName>
</protein>
<dbReference type="AlphaFoldDB" id="A0A1T4PJR5"/>